<dbReference type="Proteomes" id="UP000694853">
    <property type="component" value="Unplaced"/>
</dbReference>
<dbReference type="GeneID" id="113859987"/>
<proteinExistence type="predicted"/>
<sequence length="789" mass="89137">MYGLQPRFGGGPRQAPPHPSNVPNPNIYLFQPPHSFSPQNFQPPNWPPQQQHHSPNPKLAIDRADRAAANACHDLLAAGESVSAWKVSQNALLTLQVDSWNSLGIKMQQVPSLHRLMITEGKVNAFVHCFVGVRRITSVYDLEVAICKNEGIDSFEELGLGPLLRHPLVIHYFSLRSDVPQVFKITSEEIIQLLSHFLDASKINEVIKVEHFLDFVAKNRSVKCKEWLGIRIQNLGMYISAIREARNLEQSTLEKCLKTLKMKNEKFRKCPISYSQKKQLDERFNAITQRVESFSPVKKSFCGQHIRFISSSSEDEDSDNSTDDENNNIVMGSWSNPSSQFAKSSERVSSCPYPSATEEMARLGVRGDMQGNSLRNLKKEFNEPPRKKRKSENVTSTKSAPSKLLKKNKFQVVAAPKENGNTSKVSINMCEDLSITNESLQMFVTTWKEACSEYKVDEVLERMLQFYEVKPRRQRKVRMMLSSYPFIGLLNAAVSSIKSGMWNSIYDTFQAINNTELTHSPTKSSEYKIIDVGPNLENVPNITKDNAENTKCISSSDVIRKIGTYFDLDNEIYRSSNSLVQDRLMFLRKFCNCETWVAEQFGKKNFDSLGYGDFSSFIEKCVNQLPHELLKLLVGSTCENSSFKACISSYQLNVLISQALSSLWENETVTKQMISTLLMRQFPSISFEVVENGSLEDLLDTVWGHKSSMTSKCVVFSSTIIEKSNHGDLLGDGDNSLSEIIIDRSDMSQKTRSSETVIAKNAIAVLLKSPMLSDLRKCNSTRGSFWLKN</sequence>
<accession>A0A8B8KYJ2</accession>
<dbReference type="KEGG" id="aprc:113859987"/>
<dbReference type="AlphaFoldDB" id="A0A8B8KYJ2"/>
<dbReference type="OrthoDB" id="1262810at2759"/>
<feature type="region of interest" description="Disordered" evidence="1">
    <location>
        <begin position="38"/>
        <end position="57"/>
    </location>
</feature>
<reference evidence="3" key="2">
    <citation type="submission" date="2025-08" db="UniProtKB">
        <authorList>
            <consortium name="RefSeq"/>
        </authorList>
    </citation>
    <scope>IDENTIFICATION</scope>
    <source>
        <tissue evidence="3">Young leaves</tissue>
    </source>
</reference>
<organism evidence="2 3">
    <name type="scientific">Abrus precatorius</name>
    <name type="common">Indian licorice</name>
    <name type="synonym">Glycine abrus</name>
    <dbReference type="NCBI Taxonomy" id="3816"/>
    <lineage>
        <taxon>Eukaryota</taxon>
        <taxon>Viridiplantae</taxon>
        <taxon>Streptophyta</taxon>
        <taxon>Embryophyta</taxon>
        <taxon>Tracheophyta</taxon>
        <taxon>Spermatophyta</taxon>
        <taxon>Magnoliopsida</taxon>
        <taxon>eudicotyledons</taxon>
        <taxon>Gunneridae</taxon>
        <taxon>Pentapetalae</taxon>
        <taxon>rosids</taxon>
        <taxon>fabids</taxon>
        <taxon>Fabales</taxon>
        <taxon>Fabaceae</taxon>
        <taxon>Papilionoideae</taxon>
        <taxon>50 kb inversion clade</taxon>
        <taxon>NPAAA clade</taxon>
        <taxon>indigoferoid/millettioid clade</taxon>
        <taxon>Abreae</taxon>
        <taxon>Abrus</taxon>
    </lineage>
</organism>
<name>A0A8B8KYJ2_ABRPR</name>
<evidence type="ECO:0000313" key="2">
    <source>
        <dbReference type="Proteomes" id="UP000694853"/>
    </source>
</evidence>
<evidence type="ECO:0000313" key="3">
    <source>
        <dbReference type="RefSeq" id="XP_027348428.1"/>
    </source>
</evidence>
<feature type="region of interest" description="Disordered" evidence="1">
    <location>
        <begin position="1"/>
        <end position="29"/>
    </location>
</feature>
<keyword evidence="2" id="KW-1185">Reference proteome</keyword>
<feature type="region of interest" description="Disordered" evidence="1">
    <location>
        <begin position="376"/>
        <end position="401"/>
    </location>
</feature>
<feature type="compositionally biased region" description="Acidic residues" evidence="1">
    <location>
        <begin position="313"/>
        <end position="326"/>
    </location>
</feature>
<protein>
    <submittedName>
        <fullName evidence="3">Uncharacterized protein LOC113859987</fullName>
    </submittedName>
</protein>
<gene>
    <name evidence="3" type="primary">LOC113859987</name>
</gene>
<evidence type="ECO:0000256" key="1">
    <source>
        <dbReference type="SAM" id="MobiDB-lite"/>
    </source>
</evidence>
<reference evidence="2" key="1">
    <citation type="journal article" date="2019" name="Toxins">
        <title>Detection of Abrin-Like and Prepropulchellin-Like Toxin Genes and Transcripts Using Whole Genome Sequencing and Full-Length Transcript Sequencing of Abrus precatorius.</title>
        <authorList>
            <person name="Hovde B.T."/>
            <person name="Daligault H.E."/>
            <person name="Hanschen E.R."/>
            <person name="Kunde Y.A."/>
            <person name="Johnson M.B."/>
            <person name="Starkenburg S.R."/>
            <person name="Johnson S.L."/>
        </authorList>
    </citation>
    <scope>NUCLEOTIDE SEQUENCE [LARGE SCALE GENOMIC DNA]</scope>
</reference>
<feature type="region of interest" description="Disordered" evidence="1">
    <location>
        <begin position="312"/>
        <end position="353"/>
    </location>
</feature>
<dbReference type="RefSeq" id="XP_027348428.1">
    <property type="nucleotide sequence ID" value="XM_027492627.1"/>
</dbReference>
<feature type="compositionally biased region" description="Polar residues" evidence="1">
    <location>
        <begin position="329"/>
        <end position="343"/>
    </location>
</feature>